<comment type="caution">
    <text evidence="3">The sequence shown here is derived from an EMBL/GenBank/DDBJ whole genome shotgun (WGS) entry which is preliminary data.</text>
</comment>
<accession>A0A8S1R2U4</accession>
<proteinExistence type="predicted"/>
<dbReference type="EMBL" id="CAJJDN010000135">
    <property type="protein sequence ID" value="CAD8121875.1"/>
    <property type="molecule type" value="Genomic_DNA"/>
</dbReference>
<dbReference type="InterPro" id="IPR002035">
    <property type="entry name" value="VWF_A"/>
</dbReference>
<dbReference type="AlphaFoldDB" id="A0A8S1R2U4"/>
<sequence>MKNAAVTKMKVELGEQTVYGIVKEKEEAKQEFDEGVKQGKTMAYSEEDLRFSQIKRLKIGQLAPNKQLKVIFEYIQSLEVFLNKLIKIIKATERKFQLDLKRFQNTQMAYLTSETLHFTINKILRQYQILDHLLLIGNLQLIVYISSQITGKLQQIISQTRRYNQFLFNFLFLQSSLECFKNLSSNIKHTNNDALLIQKYCATLTFIPQFNQISLDDPYKYIESITLPQKQVINRGNYLFIIDRSGSMDGSKIEKAKKSLILFLKILPQNSLFNNISFGNNNTDSKYLSLWNESMQYAQDTLQEAIQHVENMTADFGGTNIYKPFKEKIYNSSYRNSNNTTLNLFLLKDGKDDADPIIQLVKDNNRAETRIYTLGIGEG</sequence>
<dbReference type="PANTHER" id="PTHR45737:SF6">
    <property type="entry name" value="VON WILLEBRAND FACTOR A DOMAIN-CONTAINING PROTEIN 5A"/>
    <property type="match status" value="1"/>
</dbReference>
<evidence type="ECO:0000313" key="4">
    <source>
        <dbReference type="Proteomes" id="UP000692954"/>
    </source>
</evidence>
<evidence type="ECO:0000259" key="1">
    <source>
        <dbReference type="PROSITE" id="PS50234"/>
    </source>
</evidence>
<name>A0A8S1R2U4_9CILI</name>
<dbReference type="Pfam" id="PF13768">
    <property type="entry name" value="VWA_3"/>
    <property type="match status" value="1"/>
</dbReference>
<keyword evidence="4" id="KW-1185">Reference proteome</keyword>
<feature type="domain" description="VIT" evidence="2">
    <location>
        <begin position="1"/>
        <end position="76"/>
    </location>
</feature>
<evidence type="ECO:0000313" key="3">
    <source>
        <dbReference type="EMBL" id="CAD8121875.1"/>
    </source>
</evidence>
<evidence type="ECO:0000259" key="2">
    <source>
        <dbReference type="PROSITE" id="PS51468"/>
    </source>
</evidence>
<evidence type="ECO:0008006" key="5">
    <source>
        <dbReference type="Google" id="ProtNLM"/>
    </source>
</evidence>
<feature type="domain" description="VWFA" evidence="1">
    <location>
        <begin position="237"/>
        <end position="379"/>
    </location>
</feature>
<dbReference type="Pfam" id="PF08487">
    <property type="entry name" value="VIT"/>
    <property type="match status" value="1"/>
</dbReference>
<gene>
    <name evidence="3" type="ORF">PSON_ATCC_30995.1.T1350015</name>
</gene>
<protein>
    <recommendedName>
        <fullName evidence="5">VWFA domain-containing protein</fullName>
    </recommendedName>
</protein>
<dbReference type="InterPro" id="IPR013694">
    <property type="entry name" value="VIT"/>
</dbReference>
<dbReference type="PROSITE" id="PS51468">
    <property type="entry name" value="VIT"/>
    <property type="match status" value="1"/>
</dbReference>
<dbReference type="Proteomes" id="UP000692954">
    <property type="component" value="Unassembled WGS sequence"/>
</dbReference>
<dbReference type="PANTHER" id="PTHR45737">
    <property type="entry name" value="VON WILLEBRAND FACTOR A DOMAIN-CONTAINING PROTEIN 5A"/>
    <property type="match status" value="1"/>
</dbReference>
<reference evidence="3" key="1">
    <citation type="submission" date="2021-01" db="EMBL/GenBank/DDBJ databases">
        <authorList>
            <consortium name="Genoscope - CEA"/>
            <person name="William W."/>
        </authorList>
    </citation>
    <scope>NUCLEOTIDE SEQUENCE</scope>
</reference>
<dbReference type="PROSITE" id="PS50234">
    <property type="entry name" value="VWFA"/>
    <property type="match status" value="1"/>
</dbReference>
<dbReference type="OrthoDB" id="312927at2759"/>
<organism evidence="3 4">
    <name type="scientific">Paramecium sonneborni</name>
    <dbReference type="NCBI Taxonomy" id="65129"/>
    <lineage>
        <taxon>Eukaryota</taxon>
        <taxon>Sar</taxon>
        <taxon>Alveolata</taxon>
        <taxon>Ciliophora</taxon>
        <taxon>Intramacronucleata</taxon>
        <taxon>Oligohymenophorea</taxon>
        <taxon>Peniculida</taxon>
        <taxon>Parameciidae</taxon>
        <taxon>Paramecium</taxon>
    </lineage>
</organism>